<gene>
    <name evidence="2" type="ordered locus">Srot_0506</name>
</gene>
<feature type="domain" description="N-acetyltransferase" evidence="1">
    <location>
        <begin position="20"/>
        <end position="191"/>
    </location>
</feature>
<dbReference type="InterPro" id="IPR051908">
    <property type="entry name" value="Ribosomal_N-acetyltransferase"/>
</dbReference>
<dbReference type="PROSITE" id="PS51186">
    <property type="entry name" value="GNAT"/>
    <property type="match status" value="1"/>
</dbReference>
<keyword evidence="2" id="KW-0808">Transferase</keyword>
<dbReference type="SUPFAM" id="SSF55729">
    <property type="entry name" value="Acyl-CoA N-acyltransferases (Nat)"/>
    <property type="match status" value="1"/>
</dbReference>
<dbReference type="InterPro" id="IPR016181">
    <property type="entry name" value="Acyl_CoA_acyltransferase"/>
</dbReference>
<dbReference type="Proteomes" id="UP000002247">
    <property type="component" value="Chromosome"/>
</dbReference>
<evidence type="ECO:0000259" key="1">
    <source>
        <dbReference type="PROSITE" id="PS51186"/>
    </source>
</evidence>
<dbReference type="GO" id="GO:0005737">
    <property type="term" value="C:cytoplasm"/>
    <property type="evidence" value="ECO:0007669"/>
    <property type="project" value="TreeGrafter"/>
</dbReference>
<dbReference type="OrthoDB" id="5242221at2"/>
<dbReference type="RefSeq" id="WP_013137446.1">
    <property type="nucleotide sequence ID" value="NC_014168.1"/>
</dbReference>
<reference evidence="2 3" key="1">
    <citation type="journal article" date="2010" name="Stand. Genomic Sci.">
        <title>Complete genome sequence of Segniliparus rotundus type strain (CDC 1076).</title>
        <authorList>
            <person name="Sikorski J."/>
            <person name="Lapidus A."/>
            <person name="Copeland A."/>
            <person name="Misra M."/>
            <person name="Glavina Del Rio T."/>
            <person name="Nolan M."/>
            <person name="Lucas S."/>
            <person name="Chen F."/>
            <person name="Tice H."/>
            <person name="Cheng J.F."/>
            <person name="Jando M."/>
            <person name="Schneider S."/>
            <person name="Bruce D."/>
            <person name="Goodwin L."/>
            <person name="Pitluck S."/>
            <person name="Liolios K."/>
            <person name="Mikhailova N."/>
            <person name="Pati A."/>
            <person name="Ivanova N."/>
            <person name="Mavromatis K."/>
            <person name="Chen A."/>
            <person name="Palaniappan K."/>
            <person name="Chertkov O."/>
            <person name="Land M."/>
            <person name="Hauser L."/>
            <person name="Chang Y.J."/>
            <person name="Jeffries C.D."/>
            <person name="Brettin T."/>
            <person name="Detter J.C."/>
            <person name="Han C."/>
            <person name="Rohde M."/>
            <person name="Goker M."/>
            <person name="Bristow J."/>
            <person name="Eisen J.A."/>
            <person name="Markowitz V."/>
            <person name="Hugenholtz P."/>
            <person name="Kyrpides N.C."/>
            <person name="Klenk H.P."/>
        </authorList>
    </citation>
    <scope>NUCLEOTIDE SEQUENCE [LARGE SCALE GENOMIC DNA]</scope>
    <source>
        <strain evidence="3">ATCC BAA-972 / CDC 1076 / CIP 108378 / DSM 44985 / JCM 13578</strain>
    </source>
</reference>
<dbReference type="STRING" id="640132.Srot_0506"/>
<dbReference type="KEGG" id="srt:Srot_0506"/>
<dbReference type="EMBL" id="CP001958">
    <property type="protein sequence ID" value="ADG96990.1"/>
    <property type="molecule type" value="Genomic_DNA"/>
</dbReference>
<evidence type="ECO:0000313" key="2">
    <source>
        <dbReference type="EMBL" id="ADG96990.1"/>
    </source>
</evidence>
<dbReference type="PANTHER" id="PTHR43441:SF2">
    <property type="entry name" value="FAMILY ACETYLTRANSFERASE, PUTATIVE (AFU_ORTHOLOGUE AFUA_7G00850)-RELATED"/>
    <property type="match status" value="1"/>
</dbReference>
<dbReference type="PANTHER" id="PTHR43441">
    <property type="entry name" value="RIBOSOMAL-PROTEIN-SERINE ACETYLTRANSFERASE"/>
    <property type="match status" value="1"/>
</dbReference>
<dbReference type="GO" id="GO:0008999">
    <property type="term" value="F:protein-N-terminal-alanine acetyltransferase activity"/>
    <property type="evidence" value="ECO:0007669"/>
    <property type="project" value="TreeGrafter"/>
</dbReference>
<protein>
    <submittedName>
        <fullName evidence="2">GCN5-related N-acetyltransferase</fullName>
    </submittedName>
</protein>
<organism evidence="2 3">
    <name type="scientific">Segniliparus rotundus (strain ATCC BAA-972 / CDC 1076 / CIP 108378 / DSM 44985 / JCM 13578)</name>
    <dbReference type="NCBI Taxonomy" id="640132"/>
    <lineage>
        <taxon>Bacteria</taxon>
        <taxon>Bacillati</taxon>
        <taxon>Actinomycetota</taxon>
        <taxon>Actinomycetes</taxon>
        <taxon>Mycobacteriales</taxon>
        <taxon>Segniliparaceae</taxon>
        <taxon>Segniliparus</taxon>
    </lineage>
</organism>
<dbReference type="GO" id="GO:1990189">
    <property type="term" value="F:protein N-terminal-serine acetyltransferase activity"/>
    <property type="evidence" value="ECO:0007669"/>
    <property type="project" value="TreeGrafter"/>
</dbReference>
<dbReference type="Gene3D" id="3.40.630.30">
    <property type="match status" value="1"/>
</dbReference>
<keyword evidence="3" id="KW-1185">Reference proteome</keyword>
<evidence type="ECO:0000313" key="3">
    <source>
        <dbReference type="Proteomes" id="UP000002247"/>
    </source>
</evidence>
<dbReference type="AlphaFoldDB" id="D6ZC13"/>
<accession>D6ZC13</accession>
<dbReference type="Pfam" id="PF13302">
    <property type="entry name" value="Acetyltransf_3"/>
    <property type="match status" value="1"/>
</dbReference>
<name>D6ZC13_SEGRD</name>
<dbReference type="HOGENOM" id="CLU_013985_40_0_11"/>
<dbReference type="eggNOG" id="COG1670">
    <property type="taxonomic scope" value="Bacteria"/>
</dbReference>
<proteinExistence type="predicted"/>
<dbReference type="InterPro" id="IPR000182">
    <property type="entry name" value="GNAT_dom"/>
</dbReference>
<sequence>MAKTVANPVLGPVTTPGGEVRLRPIRLTDARSWSQARIADQQHLEPWEPGPGRGWEERHKAQHWLSLWSQLRAHTKKGVVYPLVIEVDRTYAGQLTIGGVQRGALQSAWIGYWVASRVCGGGVATAAAALAVDWCFQTLKLHRVEATTRRENFASKTVLERIGFREEGLIKDYLVVQGMWRDHVLFGLTAPETRGGVVNRLVREGKILGAAPPAGGRARLL</sequence>